<sequence length="251" mass="27609">MIVVVSSSCRPTSEACPPTIFLFSVAALHVGPMRVGPLTTVVVEIDGSTCSPGADQVRPVNIESSSFILNDFAIDLSLPLSILVLALFLNSIPVTLLILIPISITLGFNHNLLLNFGPDRGTRFCSLSRFQFGYRYRSQFKFVRNLCICFKTVSAVLSLLKPQEEKSKGTIFDFRILLYVNADSSIKKASDQFGQSFYAVAPERICGGAGARTRSGQLRNQRSSDTRNRFNCVTAAGRRRRRGHPVGDVEL</sequence>
<dbReference type="EMBL" id="BGZK01001565">
    <property type="protein sequence ID" value="GBP82452.1"/>
    <property type="molecule type" value="Genomic_DNA"/>
</dbReference>
<protein>
    <submittedName>
        <fullName evidence="2">Uncharacterized protein</fullName>
    </submittedName>
</protein>
<gene>
    <name evidence="2" type="ORF">EVAR_60181_1</name>
</gene>
<keyword evidence="1" id="KW-0472">Membrane</keyword>
<comment type="caution">
    <text evidence="2">The sequence shown here is derived from an EMBL/GenBank/DDBJ whole genome shotgun (WGS) entry which is preliminary data.</text>
</comment>
<accession>A0A4C1Z558</accession>
<evidence type="ECO:0000313" key="2">
    <source>
        <dbReference type="EMBL" id="GBP82452.1"/>
    </source>
</evidence>
<reference evidence="2 3" key="1">
    <citation type="journal article" date="2019" name="Commun. Biol.">
        <title>The bagworm genome reveals a unique fibroin gene that provides high tensile strength.</title>
        <authorList>
            <person name="Kono N."/>
            <person name="Nakamura H."/>
            <person name="Ohtoshi R."/>
            <person name="Tomita M."/>
            <person name="Numata K."/>
            <person name="Arakawa K."/>
        </authorList>
    </citation>
    <scope>NUCLEOTIDE SEQUENCE [LARGE SCALE GENOMIC DNA]</scope>
</reference>
<name>A0A4C1Z558_EUMVA</name>
<dbReference type="AlphaFoldDB" id="A0A4C1Z558"/>
<feature type="transmembrane region" description="Helical" evidence="1">
    <location>
        <begin position="82"/>
        <end position="108"/>
    </location>
</feature>
<organism evidence="2 3">
    <name type="scientific">Eumeta variegata</name>
    <name type="common">Bagworm moth</name>
    <name type="synonym">Eumeta japonica</name>
    <dbReference type="NCBI Taxonomy" id="151549"/>
    <lineage>
        <taxon>Eukaryota</taxon>
        <taxon>Metazoa</taxon>
        <taxon>Ecdysozoa</taxon>
        <taxon>Arthropoda</taxon>
        <taxon>Hexapoda</taxon>
        <taxon>Insecta</taxon>
        <taxon>Pterygota</taxon>
        <taxon>Neoptera</taxon>
        <taxon>Endopterygota</taxon>
        <taxon>Lepidoptera</taxon>
        <taxon>Glossata</taxon>
        <taxon>Ditrysia</taxon>
        <taxon>Tineoidea</taxon>
        <taxon>Psychidae</taxon>
        <taxon>Oiketicinae</taxon>
        <taxon>Eumeta</taxon>
    </lineage>
</organism>
<keyword evidence="1" id="KW-0812">Transmembrane</keyword>
<proteinExistence type="predicted"/>
<evidence type="ECO:0000256" key="1">
    <source>
        <dbReference type="SAM" id="Phobius"/>
    </source>
</evidence>
<evidence type="ECO:0000313" key="3">
    <source>
        <dbReference type="Proteomes" id="UP000299102"/>
    </source>
</evidence>
<keyword evidence="3" id="KW-1185">Reference proteome</keyword>
<dbReference type="Proteomes" id="UP000299102">
    <property type="component" value="Unassembled WGS sequence"/>
</dbReference>
<keyword evidence="1" id="KW-1133">Transmembrane helix</keyword>